<gene>
    <name evidence="7" type="ORF">SAMN02745123_01004</name>
</gene>
<dbReference type="OrthoDB" id="9779930at2"/>
<keyword evidence="3" id="KW-0815">Transposition</keyword>
<comment type="function">
    <text evidence="1">Required for the transposition of the insertion element.</text>
</comment>
<dbReference type="GO" id="GO:0004803">
    <property type="term" value="F:transposase activity"/>
    <property type="evidence" value="ECO:0007669"/>
    <property type="project" value="InterPro"/>
</dbReference>
<evidence type="ECO:0000313" key="7">
    <source>
        <dbReference type="EMBL" id="SHK18721.1"/>
    </source>
</evidence>
<name>A0A1M6QEU1_9FIRM</name>
<feature type="compositionally biased region" description="Basic and acidic residues" evidence="6">
    <location>
        <begin position="1"/>
        <end position="13"/>
    </location>
</feature>
<dbReference type="GO" id="GO:0003677">
    <property type="term" value="F:DNA binding"/>
    <property type="evidence" value="ECO:0007669"/>
    <property type="project" value="UniProtKB-KW"/>
</dbReference>
<evidence type="ECO:0000313" key="8">
    <source>
        <dbReference type="Proteomes" id="UP000183997"/>
    </source>
</evidence>
<evidence type="ECO:0000256" key="3">
    <source>
        <dbReference type="ARBA" id="ARBA00022578"/>
    </source>
</evidence>
<sequence length="67" mass="7647">MDEHLGYEKHDVTGKNSGNNRNGYSKKRIKTRFSKTELSIPRDRNGEFSTVYYGYFSIGFYSSASPG</sequence>
<evidence type="ECO:0000256" key="5">
    <source>
        <dbReference type="ARBA" id="ARBA00023172"/>
    </source>
</evidence>
<feature type="compositionally biased region" description="Polar residues" evidence="6">
    <location>
        <begin position="14"/>
        <end position="23"/>
    </location>
</feature>
<comment type="similarity">
    <text evidence="2">Belongs to the transposase mutator family.</text>
</comment>
<dbReference type="GO" id="GO:0006313">
    <property type="term" value="P:DNA transposition"/>
    <property type="evidence" value="ECO:0007669"/>
    <property type="project" value="InterPro"/>
</dbReference>
<reference evidence="8" key="1">
    <citation type="submission" date="2016-11" db="EMBL/GenBank/DDBJ databases">
        <authorList>
            <person name="Varghese N."/>
            <person name="Submissions S."/>
        </authorList>
    </citation>
    <scope>NUCLEOTIDE SEQUENCE [LARGE SCALE GENOMIC DNA]</scope>
    <source>
        <strain evidence="8">DSM 10349</strain>
    </source>
</reference>
<dbReference type="AlphaFoldDB" id="A0A1M6QEU1"/>
<dbReference type="EMBL" id="FRAR01000008">
    <property type="protein sequence ID" value="SHK18721.1"/>
    <property type="molecule type" value="Genomic_DNA"/>
</dbReference>
<evidence type="ECO:0000256" key="4">
    <source>
        <dbReference type="ARBA" id="ARBA00023125"/>
    </source>
</evidence>
<dbReference type="Proteomes" id="UP000183997">
    <property type="component" value="Unassembled WGS sequence"/>
</dbReference>
<dbReference type="STRING" id="1121421.SAMN02745123_01004"/>
<evidence type="ECO:0000256" key="2">
    <source>
        <dbReference type="ARBA" id="ARBA00010961"/>
    </source>
</evidence>
<dbReference type="InterPro" id="IPR001207">
    <property type="entry name" value="Transposase_mutator"/>
</dbReference>
<dbReference type="Pfam" id="PF00872">
    <property type="entry name" value="Transposase_mut"/>
    <property type="match status" value="1"/>
</dbReference>
<evidence type="ECO:0000256" key="1">
    <source>
        <dbReference type="ARBA" id="ARBA00002190"/>
    </source>
</evidence>
<protein>
    <submittedName>
        <fullName evidence="7">Transposase, Mutator family</fullName>
    </submittedName>
</protein>
<feature type="region of interest" description="Disordered" evidence="6">
    <location>
        <begin position="1"/>
        <end position="28"/>
    </location>
</feature>
<accession>A0A1M6QEU1</accession>
<keyword evidence="8" id="KW-1185">Reference proteome</keyword>
<keyword evidence="4" id="KW-0238">DNA-binding</keyword>
<evidence type="ECO:0000256" key="6">
    <source>
        <dbReference type="SAM" id="MobiDB-lite"/>
    </source>
</evidence>
<proteinExistence type="inferred from homology"/>
<organism evidence="7 8">
    <name type="scientific">Desulforamulus aeronauticus DSM 10349</name>
    <dbReference type="NCBI Taxonomy" id="1121421"/>
    <lineage>
        <taxon>Bacteria</taxon>
        <taxon>Bacillati</taxon>
        <taxon>Bacillota</taxon>
        <taxon>Clostridia</taxon>
        <taxon>Eubacteriales</taxon>
        <taxon>Peptococcaceae</taxon>
        <taxon>Desulforamulus</taxon>
    </lineage>
</organism>
<keyword evidence="5" id="KW-0233">DNA recombination</keyword>